<protein>
    <recommendedName>
        <fullName evidence="4">GAP family protein</fullName>
    </recommendedName>
</protein>
<feature type="transmembrane region" description="Helical" evidence="1">
    <location>
        <begin position="43"/>
        <end position="64"/>
    </location>
</feature>
<reference evidence="2 3" key="1">
    <citation type="submission" date="2020-07" db="EMBL/GenBank/DDBJ databases">
        <title>Sequencing the genomes of 1000 actinobacteria strains.</title>
        <authorList>
            <person name="Klenk H.-P."/>
        </authorList>
    </citation>
    <scope>NUCLEOTIDE SEQUENCE [LARGE SCALE GENOMIC DNA]</scope>
    <source>
        <strain evidence="2 3">LI1</strain>
    </source>
</reference>
<dbReference type="AlphaFoldDB" id="A0A7Z0J6R8"/>
<gene>
    <name evidence="2" type="ORF">HNR05_002481</name>
</gene>
<dbReference type="EMBL" id="JACCFM010000001">
    <property type="protein sequence ID" value="NYJ20690.1"/>
    <property type="molecule type" value="Genomic_DNA"/>
</dbReference>
<sequence>MVFLALGQLLPIAVALALSSVTIMATIAILLSPNRERAAVPFLLGSVVGLVLVTGLFVLFARAIPMPPTRRPQPGLAVALILIGIAVIVFAVIRLRRAVKAPTGKTPKWLRTVGSLGALSSFGLALSLNLRPKALLLGTATGLILRGNGLPVSGTLIVVAIYVTVSLSTIAVPIIMTLASPTKMEKRLHSGREWVATHSRPVTIVIMIVIGVVIIGSGISRL</sequence>
<keyword evidence="3" id="KW-1185">Reference proteome</keyword>
<name>A0A7Z0J6R8_9MICO</name>
<evidence type="ECO:0000256" key="1">
    <source>
        <dbReference type="SAM" id="Phobius"/>
    </source>
</evidence>
<keyword evidence="1" id="KW-0472">Membrane</keyword>
<evidence type="ECO:0000313" key="2">
    <source>
        <dbReference type="EMBL" id="NYJ20690.1"/>
    </source>
</evidence>
<dbReference type="Pfam" id="PF11139">
    <property type="entry name" value="SfLAP"/>
    <property type="match status" value="1"/>
</dbReference>
<dbReference type="InterPro" id="IPR021315">
    <property type="entry name" value="Gap/Sap"/>
</dbReference>
<feature type="transmembrane region" description="Helical" evidence="1">
    <location>
        <begin position="76"/>
        <end position="97"/>
    </location>
</feature>
<proteinExistence type="predicted"/>
<feature type="transmembrane region" description="Helical" evidence="1">
    <location>
        <begin position="200"/>
        <end position="219"/>
    </location>
</feature>
<dbReference type="Proteomes" id="UP000537260">
    <property type="component" value="Unassembled WGS sequence"/>
</dbReference>
<feature type="transmembrane region" description="Helical" evidence="1">
    <location>
        <begin position="12"/>
        <end position="31"/>
    </location>
</feature>
<accession>A0A7Z0J6R8</accession>
<keyword evidence="1" id="KW-0812">Transmembrane</keyword>
<comment type="caution">
    <text evidence="2">The sequence shown here is derived from an EMBL/GenBank/DDBJ whole genome shotgun (WGS) entry which is preliminary data.</text>
</comment>
<feature type="transmembrane region" description="Helical" evidence="1">
    <location>
        <begin position="150"/>
        <end position="179"/>
    </location>
</feature>
<keyword evidence="1" id="KW-1133">Transmembrane helix</keyword>
<evidence type="ECO:0000313" key="3">
    <source>
        <dbReference type="Proteomes" id="UP000537260"/>
    </source>
</evidence>
<evidence type="ECO:0008006" key="4">
    <source>
        <dbReference type="Google" id="ProtNLM"/>
    </source>
</evidence>
<organism evidence="2 3">
    <name type="scientific">Glaciibacter psychrotolerans</name>
    <dbReference type="NCBI Taxonomy" id="670054"/>
    <lineage>
        <taxon>Bacteria</taxon>
        <taxon>Bacillati</taxon>
        <taxon>Actinomycetota</taxon>
        <taxon>Actinomycetes</taxon>
        <taxon>Micrococcales</taxon>
        <taxon>Microbacteriaceae</taxon>
        <taxon>Glaciibacter</taxon>
    </lineage>
</organism>